<feature type="signal peptide" evidence="5">
    <location>
        <begin position="1"/>
        <end position="23"/>
    </location>
</feature>
<gene>
    <name evidence="7" type="ORF">FSB78_09205</name>
</gene>
<protein>
    <recommendedName>
        <fullName evidence="3">17 kDa surface antigen</fullName>
    </recommendedName>
</protein>
<dbReference type="InterPro" id="IPR008816">
    <property type="entry name" value="Gly_zipper_2TM_dom"/>
</dbReference>
<evidence type="ECO:0000256" key="2">
    <source>
        <dbReference type="ARBA" id="ARBA00008681"/>
    </source>
</evidence>
<comment type="caution">
    <text evidence="7">The sequence shown here is derived from an EMBL/GenBank/DDBJ whole genome shotgun (WGS) entry which is preliminary data.</text>
</comment>
<dbReference type="GO" id="GO:0009279">
    <property type="term" value="C:cell outer membrane"/>
    <property type="evidence" value="ECO:0007669"/>
    <property type="project" value="UniProtKB-SubCell"/>
</dbReference>
<evidence type="ECO:0000256" key="4">
    <source>
        <dbReference type="ARBA" id="ARBA00023288"/>
    </source>
</evidence>
<keyword evidence="4" id="KW-0449">Lipoprotein</keyword>
<organism evidence="7 8">
    <name type="scientific">Sphingomonas ginsenosidivorax</name>
    <dbReference type="NCBI Taxonomy" id="862135"/>
    <lineage>
        <taxon>Bacteria</taxon>
        <taxon>Pseudomonadati</taxon>
        <taxon>Pseudomonadota</taxon>
        <taxon>Alphaproteobacteria</taxon>
        <taxon>Sphingomonadales</taxon>
        <taxon>Sphingomonadaceae</taxon>
        <taxon>Sphingomonas</taxon>
    </lineage>
</organism>
<evidence type="ECO:0000313" key="8">
    <source>
        <dbReference type="Proteomes" id="UP000321250"/>
    </source>
</evidence>
<dbReference type="EMBL" id="VOQR01000001">
    <property type="protein sequence ID" value="TXC71110.1"/>
    <property type="molecule type" value="Genomic_DNA"/>
</dbReference>
<proteinExistence type="inferred from homology"/>
<name>A0A5C6UFB9_9SPHN</name>
<keyword evidence="8" id="KW-1185">Reference proteome</keyword>
<keyword evidence="5" id="KW-0732">Signal</keyword>
<evidence type="ECO:0000256" key="1">
    <source>
        <dbReference type="ARBA" id="ARBA00004459"/>
    </source>
</evidence>
<evidence type="ECO:0000256" key="3">
    <source>
        <dbReference type="ARBA" id="ARBA00015281"/>
    </source>
</evidence>
<dbReference type="AlphaFoldDB" id="A0A5C6UFB9"/>
<dbReference type="Pfam" id="PF05433">
    <property type="entry name" value="Rick_17kDa_Anti"/>
    <property type="match status" value="1"/>
</dbReference>
<dbReference type="Proteomes" id="UP000321250">
    <property type="component" value="Unassembled WGS sequence"/>
</dbReference>
<comment type="subcellular location">
    <subcellularLocation>
        <location evidence="1">Cell outer membrane</location>
        <topology evidence="1">Lipid-anchor</topology>
    </subcellularLocation>
</comment>
<evidence type="ECO:0000259" key="6">
    <source>
        <dbReference type="Pfam" id="PF05433"/>
    </source>
</evidence>
<comment type="similarity">
    <text evidence="2">Belongs to the rickettsiale 17 kDa surface antigen family.</text>
</comment>
<feature type="domain" description="Glycine zipper 2TM" evidence="6">
    <location>
        <begin position="132"/>
        <end position="171"/>
    </location>
</feature>
<sequence>MRLPVTLSLIAATCLGAAAPVLAQSTADDARFAQAQSRFDREYQLYRQEADRYRSARGGYQTQGSTGPYRQAPDARYDTQVYADERDEGNYDPARDYRVGPNYRERVLSNDDRVYAGQDGRYYCKRSDGTTGLIVGAAGGGILGNVIDGGRSRTVGTLLGAAVGGLAGRAVDQNNSQVRCR</sequence>
<evidence type="ECO:0000256" key="5">
    <source>
        <dbReference type="SAM" id="SignalP"/>
    </source>
</evidence>
<evidence type="ECO:0000313" key="7">
    <source>
        <dbReference type="EMBL" id="TXC71110.1"/>
    </source>
</evidence>
<feature type="chain" id="PRO_5022840383" description="17 kDa surface antigen" evidence="5">
    <location>
        <begin position="24"/>
        <end position="181"/>
    </location>
</feature>
<dbReference type="OrthoDB" id="7473723at2"/>
<accession>A0A5C6UFB9</accession>
<dbReference type="RefSeq" id="WP_147082075.1">
    <property type="nucleotide sequence ID" value="NZ_VOQR01000001.1"/>
</dbReference>
<reference evidence="7 8" key="1">
    <citation type="journal article" date="2013" name="Antonie Van Leeuwenhoek">
        <title>Sphingomonas ginsenosidivorax sp. nov., with the ability to transform ginsenosides.</title>
        <authorList>
            <person name="Jin X.F."/>
            <person name="Kim J.K."/>
            <person name="Liu Q.M."/>
            <person name="Kang M.S."/>
            <person name="He D."/>
            <person name="Jin F.X."/>
            <person name="Kim S.C."/>
            <person name="Im W.T."/>
        </authorList>
    </citation>
    <scope>NUCLEOTIDE SEQUENCE [LARGE SCALE GENOMIC DNA]</scope>
    <source>
        <strain evidence="7 8">KHI67</strain>
    </source>
</reference>